<dbReference type="EMBL" id="CM017626">
    <property type="protein sequence ID" value="TYH77375.1"/>
    <property type="molecule type" value="Genomic_DNA"/>
</dbReference>
<organism evidence="1 2">
    <name type="scientific">Gossypium tomentosum</name>
    <name type="common">Hawaiian cotton</name>
    <name type="synonym">Gossypium sandvicense</name>
    <dbReference type="NCBI Taxonomy" id="34277"/>
    <lineage>
        <taxon>Eukaryota</taxon>
        <taxon>Viridiplantae</taxon>
        <taxon>Streptophyta</taxon>
        <taxon>Embryophyta</taxon>
        <taxon>Tracheophyta</taxon>
        <taxon>Spermatophyta</taxon>
        <taxon>Magnoliopsida</taxon>
        <taxon>eudicotyledons</taxon>
        <taxon>Gunneridae</taxon>
        <taxon>Pentapetalae</taxon>
        <taxon>rosids</taxon>
        <taxon>malvids</taxon>
        <taxon>Malvales</taxon>
        <taxon>Malvaceae</taxon>
        <taxon>Malvoideae</taxon>
        <taxon>Gossypium</taxon>
    </lineage>
</organism>
<protein>
    <submittedName>
        <fullName evidence="1">Uncharacterized protein</fullName>
    </submittedName>
</protein>
<name>A0A5D2LE10_GOSTO</name>
<dbReference type="Proteomes" id="UP000322667">
    <property type="component" value="Chromosome D04"/>
</dbReference>
<gene>
    <name evidence="1" type="ORF">ES332_D04G149800v1</name>
</gene>
<accession>A0A5D2LE10</accession>
<reference evidence="1 2" key="1">
    <citation type="submission" date="2019-07" db="EMBL/GenBank/DDBJ databases">
        <title>WGS assembly of Gossypium tomentosum.</title>
        <authorList>
            <person name="Chen Z.J."/>
            <person name="Sreedasyam A."/>
            <person name="Ando A."/>
            <person name="Song Q."/>
            <person name="De L."/>
            <person name="Hulse-Kemp A."/>
            <person name="Ding M."/>
            <person name="Ye W."/>
            <person name="Kirkbride R."/>
            <person name="Jenkins J."/>
            <person name="Plott C."/>
            <person name="Lovell J."/>
            <person name="Lin Y.-M."/>
            <person name="Vaughn R."/>
            <person name="Liu B."/>
            <person name="Li W."/>
            <person name="Simpson S."/>
            <person name="Scheffler B."/>
            <person name="Saski C."/>
            <person name="Grover C."/>
            <person name="Hu G."/>
            <person name="Conover J."/>
            <person name="Carlson J."/>
            <person name="Shu S."/>
            <person name="Boston L."/>
            <person name="Williams M."/>
            <person name="Peterson D."/>
            <person name="Mcgee K."/>
            <person name="Jones D."/>
            <person name="Wendel J."/>
            <person name="Stelly D."/>
            <person name="Grimwood J."/>
            <person name="Schmutz J."/>
        </authorList>
    </citation>
    <scope>NUCLEOTIDE SEQUENCE [LARGE SCALE GENOMIC DNA]</scope>
    <source>
        <strain evidence="1">7179.01</strain>
    </source>
</reference>
<sequence length="61" mass="7148">MAFIFAIVAYAICALKLRHSCMLQARTRFLGIPEPSCWQHGFSFSIHLHLRQIVHLNRRCH</sequence>
<dbReference type="AlphaFoldDB" id="A0A5D2LE10"/>
<evidence type="ECO:0000313" key="2">
    <source>
        <dbReference type="Proteomes" id="UP000322667"/>
    </source>
</evidence>
<evidence type="ECO:0000313" key="1">
    <source>
        <dbReference type="EMBL" id="TYH77375.1"/>
    </source>
</evidence>
<proteinExistence type="predicted"/>
<keyword evidence="2" id="KW-1185">Reference proteome</keyword>